<sequence>MLYAEDTEGVWQPSSSVQIEKVASETGEVIWRVPRLVRRYPTWDAFHKYLDAYSAATFQLYRVRTTYSVKSRNTRLRQLAASRGLAVREEQYEWYSKTFLCTHGWKRRSRGSGQRVSHNVRATECPAKVCATLQRIDGATAWSVVVTKHLTEHNHEISEAIYQQYSEVRRVKDPEVLAQAEQLWRGGATRRRVFEFLKERSPNRVILMKDVHNLVQRWQSQERRPRQDHQQDDEDDEQERPSGDFVELLSAQGKAPGAAWKLQGKISKTFDKGIRGNAFQLDGSSETKMQLPKASSSSLGLAQRFVVLQLLVPFTRSFSVEICFSDFQKVRRRFVAASAFRETARTALHVQLPLSNADVPRDQWTNLVLDLQSLSEMHFPDTGYRSMESICVGGSCRLKRIFTMKDAPTPSRGSQVIKHADVQDIPRQFVFSATQRGASGSTPIPTRTVKRGTTKSSRRSQTAPVKVQTKSAQRLTMNQSTRGSSVCAHLSK</sequence>
<dbReference type="AlphaFoldDB" id="H3HCT1"/>
<dbReference type="EnsemblProtists" id="Phyra95487">
    <property type="protein sequence ID" value="Phyra95487"/>
    <property type="gene ID" value="Phyra95487"/>
</dbReference>
<dbReference type="HOGENOM" id="CLU_554906_0_0_1"/>
<feature type="region of interest" description="Disordered" evidence="1">
    <location>
        <begin position="434"/>
        <end position="492"/>
    </location>
</feature>
<accession>H3HCT1</accession>
<evidence type="ECO:0000313" key="4">
    <source>
        <dbReference type="Proteomes" id="UP000005238"/>
    </source>
</evidence>
<dbReference type="VEuPathDB" id="FungiDB:KRP23_3539"/>
<evidence type="ECO:0000256" key="1">
    <source>
        <dbReference type="SAM" id="MobiDB-lite"/>
    </source>
</evidence>
<dbReference type="VEuPathDB" id="FungiDB:KRP22_3223"/>
<keyword evidence="4" id="KW-1185">Reference proteome</keyword>
<dbReference type="InParanoid" id="H3HCT1"/>
<dbReference type="VEuPathDB" id="FungiDB:KRP23_3540"/>
<reference evidence="4" key="1">
    <citation type="journal article" date="2006" name="Science">
        <title>Phytophthora genome sequences uncover evolutionary origins and mechanisms of pathogenesis.</title>
        <authorList>
            <person name="Tyler B.M."/>
            <person name="Tripathy S."/>
            <person name="Zhang X."/>
            <person name="Dehal P."/>
            <person name="Jiang R.H."/>
            <person name="Aerts A."/>
            <person name="Arredondo F.D."/>
            <person name="Baxter L."/>
            <person name="Bensasson D."/>
            <person name="Beynon J.L."/>
            <person name="Chapman J."/>
            <person name="Damasceno C.M."/>
            <person name="Dorrance A.E."/>
            <person name="Dou D."/>
            <person name="Dickerman A.W."/>
            <person name="Dubchak I.L."/>
            <person name="Garbelotto M."/>
            <person name="Gijzen M."/>
            <person name="Gordon S.G."/>
            <person name="Govers F."/>
            <person name="Grunwald N.J."/>
            <person name="Huang W."/>
            <person name="Ivors K.L."/>
            <person name="Jones R.W."/>
            <person name="Kamoun S."/>
            <person name="Krampis K."/>
            <person name="Lamour K.H."/>
            <person name="Lee M.K."/>
            <person name="McDonald W.H."/>
            <person name="Medina M."/>
            <person name="Meijer H.J."/>
            <person name="Nordberg E.K."/>
            <person name="Maclean D.J."/>
            <person name="Ospina-Giraldo M.D."/>
            <person name="Morris P.F."/>
            <person name="Phuntumart V."/>
            <person name="Putnam N.H."/>
            <person name="Rash S."/>
            <person name="Rose J.K."/>
            <person name="Sakihama Y."/>
            <person name="Salamov A.A."/>
            <person name="Savidor A."/>
            <person name="Scheuring C.F."/>
            <person name="Smith B.M."/>
            <person name="Sobral B.W."/>
            <person name="Terry A."/>
            <person name="Torto-Alalibo T.A."/>
            <person name="Win J."/>
            <person name="Xu Z."/>
            <person name="Zhang H."/>
            <person name="Grigoriev I.V."/>
            <person name="Rokhsar D.S."/>
            <person name="Boore J.L."/>
        </authorList>
    </citation>
    <scope>NUCLEOTIDE SEQUENCE [LARGE SCALE GENOMIC DNA]</scope>
    <source>
        <strain evidence="4">Pr102</strain>
    </source>
</reference>
<organism evidence="3 4">
    <name type="scientific">Phytophthora ramorum</name>
    <name type="common">Sudden oak death agent</name>
    <dbReference type="NCBI Taxonomy" id="164328"/>
    <lineage>
        <taxon>Eukaryota</taxon>
        <taxon>Sar</taxon>
        <taxon>Stramenopiles</taxon>
        <taxon>Oomycota</taxon>
        <taxon>Peronosporomycetes</taxon>
        <taxon>Peronosporales</taxon>
        <taxon>Peronosporaceae</taxon>
        <taxon>Phytophthora</taxon>
    </lineage>
</organism>
<feature type="compositionally biased region" description="Polar residues" evidence="1">
    <location>
        <begin position="459"/>
        <end position="484"/>
    </location>
</feature>
<dbReference type="InterPro" id="IPR040441">
    <property type="entry name" value="CFA20/CFAP20DC"/>
</dbReference>
<evidence type="ECO:0000259" key="2">
    <source>
        <dbReference type="Pfam" id="PF05018"/>
    </source>
</evidence>
<dbReference type="STRING" id="164328.H3HCT1"/>
<dbReference type="Proteomes" id="UP000005238">
    <property type="component" value="Unassembled WGS sequence"/>
</dbReference>
<dbReference type="InterPro" id="IPR007714">
    <property type="entry name" value="CFA20_dom"/>
</dbReference>
<feature type="compositionally biased region" description="Polar residues" evidence="1">
    <location>
        <begin position="434"/>
        <end position="445"/>
    </location>
</feature>
<feature type="region of interest" description="Disordered" evidence="1">
    <location>
        <begin position="218"/>
        <end position="242"/>
    </location>
</feature>
<feature type="domain" description="CFA20" evidence="2">
    <location>
        <begin position="242"/>
        <end position="405"/>
    </location>
</feature>
<protein>
    <recommendedName>
        <fullName evidence="2">CFA20 domain-containing protein</fullName>
    </recommendedName>
</protein>
<feature type="compositionally biased region" description="Basic and acidic residues" evidence="1">
    <location>
        <begin position="220"/>
        <end position="230"/>
    </location>
</feature>
<dbReference type="VEuPathDB" id="FungiDB:KRP22_3224"/>
<dbReference type="PANTHER" id="PTHR12458">
    <property type="entry name" value="ORF PROTEIN"/>
    <property type="match status" value="1"/>
</dbReference>
<proteinExistence type="predicted"/>
<name>H3HCT1_PHYRM</name>
<dbReference type="eggNOG" id="KOG3213">
    <property type="taxonomic scope" value="Eukaryota"/>
</dbReference>
<feature type="compositionally biased region" description="Basic residues" evidence="1">
    <location>
        <begin position="448"/>
        <end position="458"/>
    </location>
</feature>
<evidence type="ECO:0000313" key="3">
    <source>
        <dbReference type="EnsemblProtists" id="Phyra95487"/>
    </source>
</evidence>
<dbReference type="EMBL" id="DS566040">
    <property type="status" value="NOT_ANNOTATED_CDS"/>
    <property type="molecule type" value="Genomic_DNA"/>
</dbReference>
<reference evidence="3" key="2">
    <citation type="submission" date="2015-06" db="UniProtKB">
        <authorList>
            <consortium name="EnsemblProtists"/>
        </authorList>
    </citation>
    <scope>IDENTIFICATION</scope>
    <source>
        <strain evidence="3">Pr102</strain>
    </source>
</reference>
<dbReference type="Pfam" id="PF05018">
    <property type="entry name" value="CFA20_dom"/>
    <property type="match status" value="1"/>
</dbReference>